<name>Q4JIN4_9BACT</name>
<dbReference type="Gene3D" id="3.40.50.20">
    <property type="match status" value="1"/>
</dbReference>
<comment type="cofactor">
    <cofactor evidence="1">
        <name>Mn(2+)</name>
        <dbReference type="ChEBI" id="CHEBI:29035"/>
    </cofactor>
</comment>
<evidence type="ECO:0000256" key="6">
    <source>
        <dbReference type="ARBA" id="ARBA00022840"/>
    </source>
</evidence>
<dbReference type="PANTHER" id="PTHR21621">
    <property type="entry name" value="RIBOSOMAL PROTEIN S6 MODIFICATION PROTEIN"/>
    <property type="match status" value="1"/>
</dbReference>
<dbReference type="Pfam" id="PF18030">
    <property type="entry name" value="Rimk_N"/>
    <property type="match status" value="1"/>
</dbReference>
<evidence type="ECO:0000256" key="10">
    <source>
        <dbReference type="PROSITE-ProRule" id="PRU00409"/>
    </source>
</evidence>
<evidence type="ECO:0000256" key="1">
    <source>
        <dbReference type="ARBA" id="ARBA00001936"/>
    </source>
</evidence>
<keyword evidence="7" id="KW-0460">Magnesium</keyword>
<dbReference type="GO" id="GO:0005737">
    <property type="term" value="C:cytoplasm"/>
    <property type="evidence" value="ECO:0007669"/>
    <property type="project" value="TreeGrafter"/>
</dbReference>
<evidence type="ECO:0000313" key="12">
    <source>
        <dbReference type="EMBL" id="AAY89280.1"/>
    </source>
</evidence>
<evidence type="ECO:0000256" key="2">
    <source>
        <dbReference type="ARBA" id="ARBA00001946"/>
    </source>
</evidence>
<keyword evidence="9" id="KW-0464">Manganese</keyword>
<dbReference type="InterPro" id="IPR041107">
    <property type="entry name" value="Rimk_N"/>
</dbReference>
<dbReference type="InterPro" id="IPR004666">
    <property type="entry name" value="Rp_bS6_RimK/Lys_biosynth_LsyX"/>
</dbReference>
<evidence type="ECO:0000259" key="11">
    <source>
        <dbReference type="PROSITE" id="PS50975"/>
    </source>
</evidence>
<dbReference type="Gene3D" id="3.30.1490.20">
    <property type="entry name" value="ATP-grasp fold, A domain"/>
    <property type="match status" value="1"/>
</dbReference>
<dbReference type="GO" id="GO:0046872">
    <property type="term" value="F:metal ion binding"/>
    <property type="evidence" value="ECO:0007669"/>
    <property type="project" value="UniProtKB-KW"/>
</dbReference>
<dbReference type="EMBL" id="DQ084250">
    <property type="protein sequence ID" value="AAY89280.1"/>
    <property type="molecule type" value="Genomic_DNA"/>
</dbReference>
<sequence length="309" mass="32724">MHIIILNAGTGWHTAELCRALAERGHGGQVLPYEGLTSRLGTGPRVTRGLSIAGTELLDADAVLARIIPSGSLEQMIYRIDALHWLETHGVPVVNSARAIERSVDKFYTTALLQEAGLPTPETVVCEDAAAAMTAVLEMGDVIIKPIFGSMGHGMVRVSDPDIAFRVVRSLEQLRTVFYVQRVIDHGGRDIRVFVVGGRVLGAIERHAPTGQWRTNVSLGGAARPFDLPPAWAALALRAAAIVGADYAGVDLLPSADGTVFVLEVNGIPGWQGLTQATGVDVAGAVIDYVADRVRTGARPATDAAEMPA</sequence>
<evidence type="ECO:0000256" key="8">
    <source>
        <dbReference type="ARBA" id="ARBA00022917"/>
    </source>
</evidence>
<evidence type="ECO:0000256" key="5">
    <source>
        <dbReference type="ARBA" id="ARBA00022741"/>
    </source>
</evidence>
<dbReference type="InterPro" id="IPR013815">
    <property type="entry name" value="ATP_grasp_subdomain_1"/>
</dbReference>
<dbReference type="GO" id="GO:0005524">
    <property type="term" value="F:ATP binding"/>
    <property type="evidence" value="ECO:0007669"/>
    <property type="project" value="UniProtKB-UniRule"/>
</dbReference>
<reference evidence="12" key="2">
    <citation type="journal article" date="2005" name="J. Bacteriol.">
        <title>MtdC, a novel class of methylene tetrahydromethanopterin dehydrogenases.</title>
        <authorList>
            <person name="Vorholt J.A."/>
            <person name="Kalyuzhnaya M.G."/>
            <person name="Hagemeier C.H."/>
            <person name="Lidstrom M.E."/>
            <person name="Chistoserdova L."/>
        </authorList>
    </citation>
    <scope>NUCLEOTIDE SEQUENCE</scope>
</reference>
<dbReference type="GO" id="GO:0006412">
    <property type="term" value="P:translation"/>
    <property type="evidence" value="ECO:0007669"/>
    <property type="project" value="UniProtKB-KW"/>
</dbReference>
<keyword evidence="3" id="KW-0436">Ligase</keyword>
<feature type="domain" description="ATP-grasp" evidence="11">
    <location>
        <begin position="110"/>
        <end position="291"/>
    </location>
</feature>
<organism evidence="12">
    <name type="scientific">uncultured bacterium BAC10-10</name>
    <dbReference type="NCBI Taxonomy" id="333372"/>
    <lineage>
        <taxon>Bacteria</taxon>
        <taxon>environmental samples</taxon>
    </lineage>
</organism>
<evidence type="ECO:0000256" key="4">
    <source>
        <dbReference type="ARBA" id="ARBA00022723"/>
    </source>
</evidence>
<dbReference type="InterPro" id="IPR011761">
    <property type="entry name" value="ATP-grasp"/>
</dbReference>
<dbReference type="PANTHER" id="PTHR21621:SF0">
    <property type="entry name" value="BETA-CITRYLGLUTAMATE SYNTHASE B-RELATED"/>
    <property type="match status" value="1"/>
</dbReference>
<reference evidence="12" key="1">
    <citation type="journal article" date="2005" name="Appl. Environ. Microbiol.">
        <title>Highly divergent genes for methanopterin-linked C1 transfer reactions in Lake Washington, assessed via metagenomic analysis and mRNA detection.</title>
        <authorList>
            <person name="Kalyuzhnaya M.G."/>
            <person name="Bowerman S."/>
            <person name="Nercessian O."/>
            <person name="Lidstrom M.E."/>
            <person name="Chistoserdova L."/>
        </authorList>
    </citation>
    <scope>NUCLEOTIDE SEQUENCE</scope>
</reference>
<protein>
    <submittedName>
        <fullName evidence="12">Orf5</fullName>
    </submittedName>
</protein>
<dbReference type="SUPFAM" id="SSF56059">
    <property type="entry name" value="Glutathione synthetase ATP-binding domain-like"/>
    <property type="match status" value="1"/>
</dbReference>
<keyword evidence="5 10" id="KW-0547">Nucleotide-binding</keyword>
<evidence type="ECO:0000256" key="3">
    <source>
        <dbReference type="ARBA" id="ARBA00022598"/>
    </source>
</evidence>
<accession>Q4JIN4</accession>
<dbReference type="Gene3D" id="3.30.470.20">
    <property type="entry name" value="ATP-grasp fold, B domain"/>
    <property type="match status" value="1"/>
</dbReference>
<keyword evidence="8" id="KW-0648">Protein biosynthesis</keyword>
<keyword evidence="6 10" id="KW-0067">ATP-binding</keyword>
<dbReference type="GO" id="GO:0016879">
    <property type="term" value="F:ligase activity, forming carbon-nitrogen bonds"/>
    <property type="evidence" value="ECO:0007669"/>
    <property type="project" value="TreeGrafter"/>
</dbReference>
<dbReference type="AlphaFoldDB" id="Q4JIN4"/>
<proteinExistence type="predicted"/>
<keyword evidence="4" id="KW-0479">Metal-binding</keyword>
<dbReference type="NCBIfam" id="TIGR00768">
    <property type="entry name" value="rimK_fam"/>
    <property type="match status" value="1"/>
</dbReference>
<evidence type="ECO:0000256" key="9">
    <source>
        <dbReference type="ARBA" id="ARBA00023211"/>
    </source>
</evidence>
<dbReference type="PROSITE" id="PS50975">
    <property type="entry name" value="ATP_GRASP"/>
    <property type="match status" value="1"/>
</dbReference>
<dbReference type="Pfam" id="PF08443">
    <property type="entry name" value="RimK"/>
    <property type="match status" value="1"/>
</dbReference>
<comment type="cofactor">
    <cofactor evidence="2">
        <name>Mg(2+)</name>
        <dbReference type="ChEBI" id="CHEBI:18420"/>
    </cofactor>
</comment>
<evidence type="ECO:0000256" key="7">
    <source>
        <dbReference type="ARBA" id="ARBA00022842"/>
    </source>
</evidence>
<dbReference type="InterPro" id="IPR013651">
    <property type="entry name" value="ATP-grasp_RimK-type"/>
</dbReference>